<evidence type="ECO:0000256" key="1">
    <source>
        <dbReference type="SAM" id="MobiDB-lite"/>
    </source>
</evidence>
<sequence length="409" mass="48244">MKYPLMQRLEGPPCAPIGLVLRARPLRAIMRMTFYHKKRRRLQRRRPATLKDYDAQTRKDREVQMITLMNKKTFPLHRNAVRLRTQHWLPVPASWQTNTTLLTMLTLPPNTLLMKHQRPQVLARHRLAHAQRSTKGNGRWKSQSQTRRRMSKLTPHQRSNCLQLPLVPRKRERKSTTMTMTLIRLPHLRSASQESPHYPIFSKRTKKTSQARRPLPVELPQPRRPSFQHERPRSGLDWLRLVMIHRRRNLPHGPVIHRRTTPTTKLLQRSSGNHPTLQSPLSLLQDARSLLSHWMTTPRMRQTQNPNLSRLLSLRRRPKKQLFRTSLRRSLSNPIPPPLLLKRKHRNLLPRAWSNHHLGCRRRTASQGRAKVVNQSPECRCFLPLSLLRVTTTPLTFFLNHSPLELISR</sequence>
<comment type="caution">
    <text evidence="2">The sequence shown here is derived from an EMBL/GenBank/DDBJ whole genome shotgun (WGS) entry which is preliminary data.</text>
</comment>
<reference evidence="2" key="1">
    <citation type="journal article" date="2021" name="New Phytol.">
        <title>Evolutionary innovations through gain and loss of genes in the ectomycorrhizal Boletales.</title>
        <authorList>
            <person name="Wu G."/>
            <person name="Miyauchi S."/>
            <person name="Morin E."/>
            <person name="Kuo A."/>
            <person name="Drula E."/>
            <person name="Varga T."/>
            <person name="Kohler A."/>
            <person name="Feng B."/>
            <person name="Cao Y."/>
            <person name="Lipzen A."/>
            <person name="Daum C."/>
            <person name="Hundley H."/>
            <person name="Pangilinan J."/>
            <person name="Johnson J."/>
            <person name="Barry K."/>
            <person name="LaButti K."/>
            <person name="Ng V."/>
            <person name="Ahrendt S."/>
            <person name="Min B."/>
            <person name="Choi I.G."/>
            <person name="Park H."/>
            <person name="Plett J.M."/>
            <person name="Magnuson J."/>
            <person name="Spatafora J.W."/>
            <person name="Nagy L.G."/>
            <person name="Henrissat B."/>
            <person name="Grigoriev I.V."/>
            <person name="Yang Z.L."/>
            <person name="Xu J."/>
            <person name="Martin F.M."/>
        </authorList>
    </citation>
    <scope>NUCLEOTIDE SEQUENCE</scope>
    <source>
        <strain evidence="2">KKN 215</strain>
    </source>
</reference>
<proteinExistence type="predicted"/>
<evidence type="ECO:0000313" key="2">
    <source>
        <dbReference type="EMBL" id="KAH8084907.1"/>
    </source>
</evidence>
<feature type="compositionally biased region" description="Polar residues" evidence="1">
    <location>
        <begin position="131"/>
        <end position="145"/>
    </location>
</feature>
<dbReference type="EMBL" id="JAEVFJ010000045">
    <property type="protein sequence ID" value="KAH8084907.1"/>
    <property type="molecule type" value="Genomic_DNA"/>
</dbReference>
<name>A0A8K0UGM2_9AGAR</name>
<feature type="region of interest" description="Disordered" evidence="1">
    <location>
        <begin position="129"/>
        <end position="157"/>
    </location>
</feature>
<gene>
    <name evidence="2" type="ORF">BXZ70DRAFT_566203</name>
</gene>
<dbReference type="Proteomes" id="UP000813824">
    <property type="component" value="Unassembled WGS sequence"/>
</dbReference>
<organism evidence="2 3">
    <name type="scientific">Cristinia sonorae</name>
    <dbReference type="NCBI Taxonomy" id="1940300"/>
    <lineage>
        <taxon>Eukaryota</taxon>
        <taxon>Fungi</taxon>
        <taxon>Dikarya</taxon>
        <taxon>Basidiomycota</taxon>
        <taxon>Agaricomycotina</taxon>
        <taxon>Agaricomycetes</taxon>
        <taxon>Agaricomycetidae</taxon>
        <taxon>Agaricales</taxon>
        <taxon>Pleurotineae</taxon>
        <taxon>Stephanosporaceae</taxon>
        <taxon>Cristinia</taxon>
    </lineage>
</organism>
<keyword evidence="3" id="KW-1185">Reference proteome</keyword>
<dbReference type="AlphaFoldDB" id="A0A8K0UGM2"/>
<accession>A0A8K0UGM2</accession>
<feature type="region of interest" description="Disordered" evidence="1">
    <location>
        <begin position="193"/>
        <end position="231"/>
    </location>
</feature>
<protein>
    <submittedName>
        <fullName evidence="2">Uncharacterized protein</fullName>
    </submittedName>
</protein>
<evidence type="ECO:0000313" key="3">
    <source>
        <dbReference type="Proteomes" id="UP000813824"/>
    </source>
</evidence>